<reference evidence="12 13" key="1">
    <citation type="submission" date="2016-06" db="EMBL/GenBank/DDBJ databases">
        <title>Complete genome sequence of a deep-branching marine Gamma Proteobacterium Woeseia oceani type strain XK5.</title>
        <authorList>
            <person name="Mu D."/>
            <person name="Du Z."/>
        </authorList>
    </citation>
    <scope>NUCLEOTIDE SEQUENCE [LARGE SCALE GENOMIC DNA]</scope>
    <source>
        <strain evidence="12 13">XK5</strain>
    </source>
</reference>
<evidence type="ECO:0000313" key="13">
    <source>
        <dbReference type="Proteomes" id="UP000092695"/>
    </source>
</evidence>
<dbReference type="GO" id="GO:0103068">
    <property type="term" value="F:leukotriene C4 gamma-glutamyl transferase activity"/>
    <property type="evidence" value="ECO:0007669"/>
    <property type="project" value="UniProtKB-EC"/>
</dbReference>
<feature type="binding site" evidence="10">
    <location>
        <position position="412"/>
    </location>
    <ligand>
        <name>L-glutamate</name>
        <dbReference type="ChEBI" id="CHEBI:29985"/>
    </ligand>
</feature>
<dbReference type="PANTHER" id="PTHR43199:SF1">
    <property type="entry name" value="GLUTATHIONE HYDROLASE PROENZYME"/>
    <property type="match status" value="1"/>
</dbReference>
<comment type="catalytic activity">
    <reaction evidence="8 11">
        <text>an N-terminal (5-L-glutamyl)-[peptide] + an alpha-amino acid = 5-L-glutamyl amino acid + an N-terminal L-alpha-aminoacyl-[peptide]</text>
        <dbReference type="Rhea" id="RHEA:23904"/>
        <dbReference type="Rhea" id="RHEA-COMP:9780"/>
        <dbReference type="Rhea" id="RHEA-COMP:9795"/>
        <dbReference type="ChEBI" id="CHEBI:77644"/>
        <dbReference type="ChEBI" id="CHEBI:78597"/>
        <dbReference type="ChEBI" id="CHEBI:78599"/>
        <dbReference type="ChEBI" id="CHEBI:78608"/>
        <dbReference type="EC" id="2.3.2.2"/>
    </reaction>
</comment>
<dbReference type="InterPro" id="IPR000101">
    <property type="entry name" value="GGT_peptidase"/>
</dbReference>
<organism evidence="12 13">
    <name type="scientific">Woeseia oceani</name>
    <dbReference type="NCBI Taxonomy" id="1548547"/>
    <lineage>
        <taxon>Bacteria</taxon>
        <taxon>Pseudomonadati</taxon>
        <taxon>Pseudomonadota</taxon>
        <taxon>Gammaproteobacteria</taxon>
        <taxon>Woeseiales</taxon>
        <taxon>Woeseiaceae</taxon>
        <taxon>Woeseia</taxon>
    </lineage>
</organism>
<dbReference type="STRING" id="1548547.BA177_05405"/>
<protein>
    <recommendedName>
        <fullName evidence="11">Glutathione hydrolase proenzyme</fullName>
        <ecNumber evidence="11">2.3.2.2</ecNumber>
        <ecNumber evidence="11">3.4.19.13</ecNumber>
    </recommendedName>
    <component>
        <recommendedName>
            <fullName evidence="11">Glutathione hydrolase large chain</fullName>
        </recommendedName>
    </component>
    <component>
        <recommendedName>
            <fullName evidence="11">Glutathione hydrolase small chain</fullName>
        </recommendedName>
    </component>
</protein>
<proteinExistence type="inferred from homology"/>
<evidence type="ECO:0000256" key="3">
    <source>
        <dbReference type="ARBA" id="ARBA00009381"/>
    </source>
</evidence>
<feature type="binding site" evidence="10">
    <location>
        <position position="100"/>
    </location>
    <ligand>
        <name>L-glutamate</name>
        <dbReference type="ChEBI" id="CHEBI:29985"/>
    </ligand>
</feature>
<feature type="binding site" evidence="10">
    <location>
        <begin position="388"/>
        <end position="390"/>
    </location>
    <ligand>
        <name>L-glutamate</name>
        <dbReference type="ChEBI" id="CHEBI:29985"/>
    </ligand>
</feature>
<evidence type="ECO:0000256" key="6">
    <source>
        <dbReference type="ARBA" id="ARBA00023145"/>
    </source>
</evidence>
<comment type="catalytic activity">
    <reaction evidence="2 11">
        <text>glutathione + H2O = L-cysteinylglycine + L-glutamate</text>
        <dbReference type="Rhea" id="RHEA:28807"/>
        <dbReference type="ChEBI" id="CHEBI:15377"/>
        <dbReference type="ChEBI" id="CHEBI:29985"/>
        <dbReference type="ChEBI" id="CHEBI:57925"/>
        <dbReference type="ChEBI" id="CHEBI:61694"/>
        <dbReference type="EC" id="3.4.19.13"/>
    </reaction>
</comment>
<evidence type="ECO:0000256" key="5">
    <source>
        <dbReference type="ARBA" id="ARBA00022801"/>
    </source>
</evidence>
<dbReference type="Gene3D" id="3.60.20.40">
    <property type="match status" value="1"/>
</dbReference>
<dbReference type="UniPathway" id="UPA00204"/>
<dbReference type="NCBIfam" id="TIGR00066">
    <property type="entry name" value="g_glut_trans"/>
    <property type="match status" value="1"/>
</dbReference>
<dbReference type="AlphaFoldDB" id="A0A193LKD8"/>
<keyword evidence="11" id="KW-0317">Glutathione biosynthesis</keyword>
<dbReference type="SUPFAM" id="SSF56235">
    <property type="entry name" value="N-terminal nucleophile aminohydrolases (Ntn hydrolases)"/>
    <property type="match status" value="1"/>
</dbReference>
<dbReference type="PROSITE" id="PS00462">
    <property type="entry name" value="G_GLU_TRANSPEPTIDASE"/>
    <property type="match status" value="1"/>
</dbReference>
<evidence type="ECO:0000256" key="10">
    <source>
        <dbReference type="PIRSR" id="PIRSR600101-2"/>
    </source>
</evidence>
<keyword evidence="5 11" id="KW-0378">Hydrolase</keyword>
<keyword evidence="4 11" id="KW-0808">Transferase</keyword>
<dbReference type="Gene3D" id="1.10.246.130">
    <property type="match status" value="1"/>
</dbReference>
<dbReference type="Proteomes" id="UP000092695">
    <property type="component" value="Chromosome"/>
</dbReference>
<dbReference type="EMBL" id="CP016268">
    <property type="protein sequence ID" value="ANO53025.1"/>
    <property type="molecule type" value="Genomic_DNA"/>
</dbReference>
<dbReference type="KEGG" id="woc:BA177_05405"/>
<dbReference type="PANTHER" id="PTHR43199">
    <property type="entry name" value="GLUTATHIONE HYDROLASE"/>
    <property type="match status" value="1"/>
</dbReference>
<comment type="subunit">
    <text evidence="11">This enzyme consists of two polypeptide chains, which are synthesized in precursor form from a single polypeptide.</text>
</comment>
<name>A0A193LKD8_9GAMM</name>
<feature type="binding site" evidence="10">
    <location>
        <position position="463"/>
    </location>
    <ligand>
        <name>L-glutamate</name>
        <dbReference type="ChEBI" id="CHEBI:29985"/>
    </ligand>
</feature>
<sequence>MTLLFSLLLIACSPGETPTTSTAPAAETAAVTSGSAAVAMPDQYGAQVAEDILRAGGNAVDAAVAAGFALAVTYPEAGNIGGGGFMLIQMDGKASFVDYRETAPLAAHRDMYLDENGDVIEGASLVGHRAVGVPGTVAGMWEAHKRYGTLPWKDLIMPAVALAEDGFVVAESLGSGMKTMDGWFGDKTNFSKYFGKMVAGEMFRQPELAATLRRIAEQGPDDFYRGKTAELLVAEMLRGDGLITMADLDRYKAVWREPLRSNWRGYELLSAPPPSSGGFAVIQLLKIKDYLADQFDGLAHNSPQYIHLVAEIEKRVFADRAEYLGDPDYVDNRMDELLSDDYIAMRAQEVNPHAISTVDAAGPGLESPDTTHYSVLDQWGNAVSNTYTLNIGFGSGVVVEGAGFLLNDEMDDFSVKAGVPNTYGVTGNTANEIQPGKRMLSSMSPTLLLKDGNVEMVVGTPGGTTIFTSVFQTIVNIVDFGMTPEQAVGATRFHHQLLPPDEITYSPGRPLPDETISALGDVGYKAIPHQWEFGDMQVIWRDAEVLVPASDPRNRGQSRVVNDLPLDRD</sequence>
<evidence type="ECO:0000256" key="9">
    <source>
        <dbReference type="PIRSR" id="PIRSR600101-1"/>
    </source>
</evidence>
<dbReference type="GO" id="GO:0006751">
    <property type="term" value="P:glutathione catabolic process"/>
    <property type="evidence" value="ECO:0007669"/>
    <property type="project" value="UniProtKB-UniRule"/>
</dbReference>
<gene>
    <name evidence="12" type="ORF">BA177_05405</name>
</gene>
<comment type="PTM">
    <text evidence="11">Cleaved by autocatalysis into a large and a small subunit.</text>
</comment>
<dbReference type="InterPro" id="IPR051792">
    <property type="entry name" value="GGT_bact"/>
</dbReference>
<comment type="similarity">
    <text evidence="3 11">Belongs to the gamma-glutamyltransferase family.</text>
</comment>
<dbReference type="InterPro" id="IPR055262">
    <property type="entry name" value="GGT_CS"/>
</dbReference>
<dbReference type="GO" id="GO:0006750">
    <property type="term" value="P:glutathione biosynthetic process"/>
    <property type="evidence" value="ECO:0007669"/>
    <property type="project" value="UniProtKB-KW"/>
</dbReference>
<accession>A0A193LKD8</accession>
<dbReference type="GO" id="GO:0036374">
    <property type="term" value="F:glutathione hydrolase activity"/>
    <property type="evidence" value="ECO:0007669"/>
    <property type="project" value="UniProtKB-UniRule"/>
</dbReference>
<comment type="pathway">
    <text evidence="11">Sulfur metabolism; glutathione metabolism.</text>
</comment>
<keyword evidence="7 11" id="KW-0012">Acyltransferase</keyword>
<evidence type="ECO:0000256" key="1">
    <source>
        <dbReference type="ARBA" id="ARBA00001049"/>
    </source>
</evidence>
<dbReference type="EC" id="2.3.2.2" evidence="11"/>
<dbReference type="InterPro" id="IPR029055">
    <property type="entry name" value="Ntn_hydrolases_N"/>
</dbReference>
<evidence type="ECO:0000256" key="4">
    <source>
        <dbReference type="ARBA" id="ARBA00022679"/>
    </source>
</evidence>
<dbReference type="EC" id="3.4.19.13" evidence="11"/>
<keyword evidence="13" id="KW-1185">Reference proteome</keyword>
<feature type="binding site" evidence="10">
    <location>
        <begin position="441"/>
        <end position="442"/>
    </location>
    <ligand>
        <name>L-glutamate</name>
        <dbReference type="ChEBI" id="CHEBI:29985"/>
    </ligand>
</feature>
<evidence type="ECO:0000313" key="12">
    <source>
        <dbReference type="EMBL" id="ANO53025.1"/>
    </source>
</evidence>
<dbReference type="Pfam" id="PF01019">
    <property type="entry name" value="G_glu_transpept"/>
    <property type="match status" value="1"/>
</dbReference>
<comment type="catalytic activity">
    <reaction evidence="1 11">
        <text>an S-substituted glutathione + H2O = an S-substituted L-cysteinylglycine + L-glutamate</text>
        <dbReference type="Rhea" id="RHEA:59468"/>
        <dbReference type="ChEBI" id="CHEBI:15377"/>
        <dbReference type="ChEBI" id="CHEBI:29985"/>
        <dbReference type="ChEBI" id="CHEBI:90779"/>
        <dbReference type="ChEBI" id="CHEBI:143103"/>
        <dbReference type="EC" id="3.4.19.13"/>
    </reaction>
</comment>
<evidence type="ECO:0000256" key="7">
    <source>
        <dbReference type="ARBA" id="ARBA00023315"/>
    </source>
</evidence>
<evidence type="ECO:0000256" key="11">
    <source>
        <dbReference type="RuleBase" id="RU368036"/>
    </source>
</evidence>
<keyword evidence="6 11" id="KW-0865">Zymogen</keyword>
<evidence type="ECO:0000256" key="8">
    <source>
        <dbReference type="ARBA" id="ARBA00047417"/>
    </source>
</evidence>
<dbReference type="InterPro" id="IPR043137">
    <property type="entry name" value="GGT_ssub_C"/>
</dbReference>
<evidence type="ECO:0000256" key="2">
    <source>
        <dbReference type="ARBA" id="ARBA00001089"/>
    </source>
</evidence>
<feature type="active site" description="Nucleophile" evidence="9">
    <location>
        <position position="370"/>
    </location>
</feature>
<dbReference type="PRINTS" id="PR01210">
    <property type="entry name" value="GGTRANSPTASE"/>
</dbReference>
<dbReference type="InterPro" id="IPR043138">
    <property type="entry name" value="GGT_lsub"/>
</dbReference>